<evidence type="ECO:0000256" key="2">
    <source>
        <dbReference type="ARBA" id="ARBA00023136"/>
    </source>
</evidence>
<dbReference type="RefSeq" id="WP_086961533.1">
    <property type="nucleotide sequence ID" value="NZ_AP018680.1"/>
</dbReference>
<dbReference type="Pfam" id="PF09864">
    <property type="entry name" value="MliC"/>
    <property type="match status" value="1"/>
</dbReference>
<evidence type="ECO:0000259" key="6">
    <source>
        <dbReference type="Pfam" id="PF09864"/>
    </source>
</evidence>
<feature type="domain" description="C-type lysozyme inhibitor" evidence="6">
    <location>
        <begin position="65"/>
        <end position="121"/>
    </location>
</feature>
<evidence type="ECO:0000256" key="3">
    <source>
        <dbReference type="ARBA" id="ARBA00023139"/>
    </source>
</evidence>
<feature type="signal peptide" evidence="5">
    <location>
        <begin position="1"/>
        <end position="18"/>
    </location>
</feature>
<evidence type="ECO:0000256" key="4">
    <source>
        <dbReference type="ARBA" id="ARBA00023288"/>
    </source>
</evidence>
<gene>
    <name evidence="7" type="ORF">CIK83_09195</name>
</gene>
<keyword evidence="4" id="KW-0449">Lipoprotein</keyword>
<dbReference type="PROSITE" id="PS51257">
    <property type="entry name" value="PROKAR_LIPOPROTEIN"/>
    <property type="match status" value="1"/>
</dbReference>
<keyword evidence="8" id="KW-1185">Reference proteome</keyword>
<dbReference type="EMBL" id="QPGL01000001">
    <property type="protein sequence ID" value="RCS73759.1"/>
    <property type="molecule type" value="Genomic_DNA"/>
</dbReference>
<dbReference type="Proteomes" id="UP000252479">
    <property type="component" value="Unassembled WGS sequence"/>
</dbReference>
<protein>
    <recommendedName>
        <fullName evidence="6">C-type lysozyme inhibitor domain-containing protein</fullName>
    </recommendedName>
</protein>
<keyword evidence="1 5" id="KW-0732">Signal</keyword>
<evidence type="ECO:0000313" key="7">
    <source>
        <dbReference type="EMBL" id="RCS73759.1"/>
    </source>
</evidence>
<evidence type="ECO:0000313" key="8">
    <source>
        <dbReference type="Proteomes" id="UP000252479"/>
    </source>
</evidence>
<evidence type="ECO:0000256" key="5">
    <source>
        <dbReference type="SAM" id="SignalP"/>
    </source>
</evidence>
<dbReference type="OrthoDB" id="5348860at2"/>
<sequence>MKSLKIVLAGSLSIFALMGCTTVEESPKSEVKTTTLVNGIEVTSVAYKCRINQSESELQGKLEQPFLIEFSKNDQALLVAHEGSYPLVRVRSASGSKYESLDKRNMFWGKGNQASITFNNETFTDCFTVK</sequence>
<comment type="caution">
    <text evidence="7">The sequence shown here is derived from an EMBL/GenBank/DDBJ whole genome shotgun (WGS) entry which is preliminary data.</text>
</comment>
<dbReference type="Gene3D" id="2.40.128.200">
    <property type="match status" value="1"/>
</dbReference>
<keyword evidence="3" id="KW-0564">Palmitate</keyword>
<reference evidence="7 8" key="1">
    <citation type="journal article" date="2017" name="Elife">
        <title>Extensive horizontal gene transfer in cheese-associated bacteria.</title>
        <authorList>
            <person name="Bonham K.S."/>
            <person name="Wolfe B.E."/>
            <person name="Dutton R.J."/>
        </authorList>
    </citation>
    <scope>NUCLEOTIDE SEQUENCE [LARGE SCALE GENOMIC DNA]</scope>
    <source>
        <strain evidence="7 8">JB196</strain>
    </source>
</reference>
<organism evidence="7 8">
    <name type="scientific">Vibrio casei</name>
    <dbReference type="NCBI Taxonomy" id="673372"/>
    <lineage>
        <taxon>Bacteria</taxon>
        <taxon>Pseudomonadati</taxon>
        <taxon>Pseudomonadota</taxon>
        <taxon>Gammaproteobacteria</taxon>
        <taxon>Vibrionales</taxon>
        <taxon>Vibrionaceae</taxon>
        <taxon>Vibrio</taxon>
    </lineage>
</organism>
<evidence type="ECO:0000256" key="1">
    <source>
        <dbReference type="ARBA" id="ARBA00022729"/>
    </source>
</evidence>
<proteinExistence type="predicted"/>
<accession>A0A368LPC6</accession>
<name>A0A368LPC6_9VIBR</name>
<feature type="chain" id="PRO_5016670010" description="C-type lysozyme inhibitor domain-containing protein" evidence="5">
    <location>
        <begin position="19"/>
        <end position="130"/>
    </location>
</feature>
<dbReference type="InterPro" id="IPR018660">
    <property type="entry name" value="MliC"/>
</dbReference>
<keyword evidence="2" id="KW-0472">Membrane</keyword>
<dbReference type="SUPFAM" id="SSF141488">
    <property type="entry name" value="YdhA-like"/>
    <property type="match status" value="1"/>
</dbReference>
<dbReference type="InterPro" id="IPR036328">
    <property type="entry name" value="MliC_sf"/>
</dbReference>
<dbReference type="AlphaFoldDB" id="A0A368LPC6"/>
<dbReference type="GeneID" id="303189097"/>